<evidence type="ECO:0000256" key="9">
    <source>
        <dbReference type="ARBA" id="ARBA00023180"/>
    </source>
</evidence>
<dbReference type="Pfam" id="PF00190">
    <property type="entry name" value="Cupin_1"/>
    <property type="match status" value="2"/>
</dbReference>
<dbReference type="PRINTS" id="PR00325">
    <property type="entry name" value="GERMIN"/>
</dbReference>
<dbReference type="SUPFAM" id="SSF51182">
    <property type="entry name" value="RmlC-like cupins"/>
    <property type="match status" value="2"/>
</dbReference>
<feature type="domain" description="Cupin type-1" evidence="15">
    <location>
        <begin position="60"/>
        <end position="204"/>
    </location>
</feature>
<evidence type="ECO:0000259" key="15">
    <source>
        <dbReference type="SMART" id="SM00835"/>
    </source>
</evidence>
<keyword evidence="6 14" id="KW-0732">Signal</keyword>
<keyword evidence="10 11" id="KW-0464">Manganese</keyword>
<dbReference type="GeneID" id="101508818"/>
<dbReference type="OrthoDB" id="1387477at2759"/>
<dbReference type="RefSeq" id="XP_004510470.1">
    <property type="nucleotide sequence ID" value="XM_004510413.3"/>
</dbReference>
<evidence type="ECO:0000313" key="16">
    <source>
        <dbReference type="Proteomes" id="UP000087171"/>
    </source>
</evidence>
<evidence type="ECO:0000256" key="11">
    <source>
        <dbReference type="PIRSR" id="PIRSR601929-1"/>
    </source>
</evidence>
<feature type="binding site" evidence="12">
    <location>
        <position position="320"/>
    </location>
    <ligand>
        <name>Mn(2+)</name>
        <dbReference type="ChEBI" id="CHEBI:29035"/>
    </ligand>
</feature>
<keyword evidence="16" id="KW-1185">Reference proteome</keyword>
<evidence type="ECO:0000256" key="12">
    <source>
        <dbReference type="PIRSR" id="PIRSR601929-2"/>
    </source>
</evidence>
<dbReference type="GO" id="GO:0030145">
    <property type="term" value="F:manganese ion binding"/>
    <property type="evidence" value="ECO:0007669"/>
    <property type="project" value="InterPro"/>
</dbReference>
<dbReference type="Proteomes" id="UP000087171">
    <property type="component" value="Chromosome Ca7"/>
</dbReference>
<keyword evidence="4" id="KW-0964">Secreted</keyword>
<dbReference type="PANTHER" id="PTHR31238">
    <property type="entry name" value="GERMIN-LIKE PROTEIN SUBFAMILY 3 MEMBER 3"/>
    <property type="match status" value="1"/>
</dbReference>
<comment type="subcellular location">
    <subcellularLocation>
        <location evidence="1">Secreted</location>
        <location evidence="1">Extracellular space</location>
        <location evidence="1">Apoplast</location>
    </subcellularLocation>
</comment>
<feature type="binding site" evidence="11">
    <location>
        <position position="320"/>
    </location>
    <ligand>
        <name>oxalate</name>
        <dbReference type="ChEBI" id="CHEBI:30623"/>
    </ligand>
</feature>
<feature type="chain" id="PRO_5010287967" evidence="14">
    <location>
        <begin position="24"/>
        <end position="420"/>
    </location>
</feature>
<dbReference type="eggNOG" id="ENOG502QT7C">
    <property type="taxonomic scope" value="Eukaryota"/>
</dbReference>
<keyword evidence="5 11" id="KW-0479">Metal-binding</keyword>
<feature type="binding site" evidence="12">
    <location>
        <position position="313"/>
    </location>
    <ligand>
        <name>Mn(2+)</name>
        <dbReference type="ChEBI" id="CHEBI:29035"/>
    </ligand>
</feature>
<organism evidence="16 17">
    <name type="scientific">Cicer arietinum</name>
    <name type="common">Chickpea</name>
    <name type="synonym">Garbanzo</name>
    <dbReference type="NCBI Taxonomy" id="3827"/>
    <lineage>
        <taxon>Eukaryota</taxon>
        <taxon>Viridiplantae</taxon>
        <taxon>Streptophyta</taxon>
        <taxon>Embryophyta</taxon>
        <taxon>Tracheophyta</taxon>
        <taxon>Spermatophyta</taxon>
        <taxon>Magnoliopsida</taxon>
        <taxon>eudicotyledons</taxon>
        <taxon>Gunneridae</taxon>
        <taxon>Pentapetalae</taxon>
        <taxon>rosids</taxon>
        <taxon>fabids</taxon>
        <taxon>Fabales</taxon>
        <taxon>Fabaceae</taxon>
        <taxon>Papilionoideae</taxon>
        <taxon>50 kb inversion clade</taxon>
        <taxon>NPAAA clade</taxon>
        <taxon>Hologalegina</taxon>
        <taxon>IRL clade</taxon>
        <taxon>Cicereae</taxon>
        <taxon>Cicer</taxon>
    </lineage>
</organism>
<dbReference type="InterPro" id="IPR001929">
    <property type="entry name" value="Germin"/>
</dbReference>
<feature type="binding site" evidence="12">
    <location>
        <position position="315"/>
    </location>
    <ligand>
        <name>Mn(2+)</name>
        <dbReference type="ChEBI" id="CHEBI:29035"/>
    </ligand>
</feature>
<protein>
    <submittedName>
        <fullName evidence="17">Uncharacterized protein LOC101508818</fullName>
    </submittedName>
</protein>
<evidence type="ECO:0000256" key="2">
    <source>
        <dbReference type="ARBA" id="ARBA00007456"/>
    </source>
</evidence>
<keyword evidence="8" id="KW-0675">Receptor</keyword>
<evidence type="ECO:0000256" key="3">
    <source>
        <dbReference type="ARBA" id="ARBA00022523"/>
    </source>
</evidence>
<evidence type="ECO:0000256" key="8">
    <source>
        <dbReference type="ARBA" id="ARBA00023170"/>
    </source>
</evidence>
<evidence type="ECO:0000256" key="6">
    <source>
        <dbReference type="ARBA" id="ARBA00022729"/>
    </source>
</evidence>
<feature type="domain" description="Cupin type-1" evidence="15">
    <location>
        <begin position="266"/>
        <end position="410"/>
    </location>
</feature>
<name>A0A1S2YV81_CICAR</name>
<dbReference type="InterPro" id="IPR006045">
    <property type="entry name" value="Cupin_1"/>
</dbReference>
<gene>
    <name evidence="17" type="primary">LOC101508818</name>
</gene>
<dbReference type="CDD" id="cd02241">
    <property type="entry name" value="cupin_OxOx"/>
    <property type="match status" value="2"/>
</dbReference>
<dbReference type="InterPro" id="IPR011051">
    <property type="entry name" value="RmlC_Cupin_sf"/>
</dbReference>
<reference evidence="16" key="1">
    <citation type="journal article" date="2013" name="Nat. Biotechnol.">
        <title>Draft genome sequence of chickpea (Cicer arietinum) provides a resource for trait improvement.</title>
        <authorList>
            <person name="Varshney R.K."/>
            <person name="Song C."/>
            <person name="Saxena R.K."/>
            <person name="Azam S."/>
            <person name="Yu S."/>
            <person name="Sharpe A.G."/>
            <person name="Cannon S."/>
            <person name="Baek J."/>
            <person name="Rosen B.D."/>
            <person name="Tar'an B."/>
            <person name="Millan T."/>
            <person name="Zhang X."/>
            <person name="Ramsay L.D."/>
            <person name="Iwata A."/>
            <person name="Wang Y."/>
            <person name="Nelson W."/>
            <person name="Farmer A.D."/>
            <person name="Gaur P.M."/>
            <person name="Soderlund C."/>
            <person name="Penmetsa R.V."/>
            <person name="Xu C."/>
            <person name="Bharti A.K."/>
            <person name="He W."/>
            <person name="Winter P."/>
            <person name="Zhao S."/>
            <person name="Hane J.K."/>
            <person name="Carrasquilla-Garcia N."/>
            <person name="Condie J.A."/>
            <person name="Upadhyaya H.D."/>
            <person name="Luo M.C."/>
            <person name="Thudi M."/>
            <person name="Gowda C.L."/>
            <person name="Singh N.P."/>
            <person name="Lichtenzveig J."/>
            <person name="Gali K.K."/>
            <person name="Rubio J."/>
            <person name="Nadarajan N."/>
            <person name="Dolezel J."/>
            <person name="Bansal K.C."/>
            <person name="Xu X."/>
            <person name="Edwards D."/>
            <person name="Zhang G."/>
            <person name="Kahl G."/>
            <person name="Gil J."/>
            <person name="Singh K.B."/>
            <person name="Datta S.K."/>
            <person name="Jackson S.A."/>
            <person name="Wang J."/>
            <person name="Cook D.R."/>
        </authorList>
    </citation>
    <scope>NUCLEOTIDE SEQUENCE [LARGE SCALE GENOMIC DNA]</scope>
    <source>
        <strain evidence="16">cv. CDC Frontier</strain>
    </source>
</reference>
<keyword evidence="9" id="KW-0325">Glycoprotein</keyword>
<dbReference type="Gene3D" id="2.60.120.10">
    <property type="entry name" value="Jelly Rolls"/>
    <property type="match status" value="2"/>
</dbReference>
<dbReference type="AlphaFoldDB" id="A0A1S2YV81"/>
<keyword evidence="7 13" id="KW-1015">Disulfide bond</keyword>
<evidence type="ECO:0000256" key="5">
    <source>
        <dbReference type="ARBA" id="ARBA00022723"/>
    </source>
</evidence>
<dbReference type="GO" id="GO:0048046">
    <property type="term" value="C:apoplast"/>
    <property type="evidence" value="ECO:0007669"/>
    <property type="project" value="UniProtKB-SubCell"/>
</dbReference>
<accession>A0A1S2YV81</accession>
<evidence type="ECO:0000313" key="17">
    <source>
        <dbReference type="RefSeq" id="XP_004510470.1"/>
    </source>
</evidence>
<keyword evidence="3" id="KW-0052">Apoplast</keyword>
<evidence type="ECO:0000256" key="7">
    <source>
        <dbReference type="ARBA" id="ARBA00023157"/>
    </source>
</evidence>
<evidence type="ECO:0000256" key="14">
    <source>
        <dbReference type="SAM" id="SignalP"/>
    </source>
</evidence>
<evidence type="ECO:0000256" key="13">
    <source>
        <dbReference type="PIRSR" id="PIRSR601929-3"/>
    </source>
</evidence>
<proteinExistence type="inferred from homology"/>
<dbReference type="InterPro" id="IPR019780">
    <property type="entry name" value="Germin_Mn-BS"/>
</dbReference>
<evidence type="ECO:0000256" key="1">
    <source>
        <dbReference type="ARBA" id="ARBA00004271"/>
    </source>
</evidence>
<dbReference type="PROSITE" id="PS00725">
    <property type="entry name" value="GERMIN"/>
    <property type="match status" value="1"/>
</dbReference>
<sequence length="420" mass="44939">MKMIHNIILFLCALLLYTTCVSSSSSVKDFCVADLTLPNNPSGYPCKSASVVTVNDFVFSNFVPGNTITPFNVEATFASVTNFPGVNGLGISAARVDMNMNESVPMHTHSDATELLFMIQAQLISGFITPTDVFVKTISPGDVMVFPQGLLHFQVNSGPGKAIAFSAYTSSNPSLQILDDLLFSNNLSTSLISQTTFLDSSQIRKLKALFGGTVFFCALLSYTSYVSSSSSSVKDFCVADLTLPNNPSGYPCKSPSLVTVNDFVFSNFVPGKTITPFNFALTIASVTNFPGINGLGISAARLDMNINGTVPMHIHPDATELLFMIQGQITTGFITPTDVFVKTISPGDVMVYPQGLLHFVVNSGPEKAIAFIAYTSSNPNLHILDHLLFANNLSTSLISQTTFLDSSQIGKLKAQFGGTG</sequence>
<dbReference type="PaxDb" id="3827-XP_004510470.1"/>
<feature type="binding site" evidence="12">
    <location>
        <position position="358"/>
    </location>
    <ligand>
        <name>Mn(2+)</name>
        <dbReference type="ChEBI" id="CHEBI:29035"/>
    </ligand>
</feature>
<feature type="binding site" evidence="11">
    <location>
        <position position="315"/>
    </location>
    <ligand>
        <name>oxalate</name>
        <dbReference type="ChEBI" id="CHEBI:30623"/>
    </ligand>
</feature>
<dbReference type="KEGG" id="cam:101508818"/>
<dbReference type="InterPro" id="IPR014710">
    <property type="entry name" value="RmlC-like_jellyroll"/>
</dbReference>
<dbReference type="SMART" id="SM00835">
    <property type="entry name" value="Cupin_1"/>
    <property type="match status" value="2"/>
</dbReference>
<comment type="similarity">
    <text evidence="2">Belongs to the germin family.</text>
</comment>
<dbReference type="FunFam" id="2.60.120.10:FF:000047">
    <property type="entry name" value="Auxin-binding protein ABP19a"/>
    <property type="match status" value="2"/>
</dbReference>
<reference evidence="17" key="2">
    <citation type="submission" date="2025-08" db="UniProtKB">
        <authorList>
            <consortium name="RefSeq"/>
        </authorList>
    </citation>
    <scope>IDENTIFICATION</scope>
    <source>
        <tissue evidence="17">Etiolated seedlings</tissue>
    </source>
</reference>
<evidence type="ECO:0000256" key="10">
    <source>
        <dbReference type="ARBA" id="ARBA00023211"/>
    </source>
</evidence>
<evidence type="ECO:0000256" key="4">
    <source>
        <dbReference type="ARBA" id="ARBA00022525"/>
    </source>
</evidence>
<feature type="disulfide bond" evidence="13">
    <location>
        <begin position="237"/>
        <end position="252"/>
    </location>
</feature>
<feature type="signal peptide" evidence="14">
    <location>
        <begin position="1"/>
        <end position="23"/>
    </location>
</feature>